<protein>
    <submittedName>
        <fullName evidence="3">Glycopeptide antibiotics resistance protein</fullName>
    </submittedName>
</protein>
<keyword evidence="1" id="KW-1133">Transmembrane helix</keyword>
<dbReference type="EMBL" id="FNGW01000012">
    <property type="protein sequence ID" value="SDM45021.1"/>
    <property type="molecule type" value="Genomic_DNA"/>
</dbReference>
<dbReference type="PANTHER" id="PTHR36834">
    <property type="entry name" value="MEMBRANE PROTEIN-RELATED"/>
    <property type="match status" value="1"/>
</dbReference>
<feature type="transmembrane region" description="Helical" evidence="1">
    <location>
        <begin position="12"/>
        <end position="31"/>
    </location>
</feature>
<sequence length="183" mass="20727">MEYNNKANKLTNILFVIYLIMLFWIIVFKLAPFSNIKLVPFSDMVGIRSVNLIPFSKSLIINGKLHFSEIIMNVLIFIPLGIYVGTLFKDLDIRKKLFLFFLISLICEVLQFILGVGASDITDIINNTLGGILGLMIYKGIEKIFPNSISTQKLINIIGAIGTILITLLLSLLIINNLWIFRF</sequence>
<dbReference type="AlphaFoldDB" id="A0A1G9TBF7"/>
<dbReference type="Proteomes" id="UP000199068">
    <property type="component" value="Unassembled WGS sequence"/>
</dbReference>
<dbReference type="Pfam" id="PF04892">
    <property type="entry name" value="VanZ"/>
    <property type="match status" value="1"/>
</dbReference>
<proteinExistence type="predicted"/>
<keyword evidence="1" id="KW-0812">Transmembrane</keyword>
<evidence type="ECO:0000313" key="3">
    <source>
        <dbReference type="EMBL" id="SDM45021.1"/>
    </source>
</evidence>
<reference evidence="3 4" key="1">
    <citation type="submission" date="2016-10" db="EMBL/GenBank/DDBJ databases">
        <authorList>
            <person name="de Groot N.N."/>
        </authorList>
    </citation>
    <scope>NUCLEOTIDE SEQUENCE [LARGE SCALE GENOMIC DNA]</scope>
    <source>
        <strain evidence="3 4">DSM 797</strain>
    </source>
</reference>
<feature type="transmembrane region" description="Helical" evidence="1">
    <location>
        <begin position="124"/>
        <end position="141"/>
    </location>
</feature>
<keyword evidence="4" id="KW-1185">Reference proteome</keyword>
<feature type="transmembrane region" description="Helical" evidence="1">
    <location>
        <begin position="65"/>
        <end position="85"/>
    </location>
</feature>
<feature type="transmembrane region" description="Helical" evidence="1">
    <location>
        <begin position="153"/>
        <end position="175"/>
    </location>
</feature>
<dbReference type="InterPro" id="IPR006976">
    <property type="entry name" value="VanZ-like"/>
</dbReference>
<feature type="domain" description="VanZ-like" evidence="2">
    <location>
        <begin position="15"/>
        <end position="139"/>
    </location>
</feature>
<gene>
    <name evidence="3" type="ORF">SAMN04515677_11246</name>
</gene>
<dbReference type="STRING" id="1121325.SAMN04515677_11246"/>
<evidence type="ECO:0000256" key="1">
    <source>
        <dbReference type="SAM" id="Phobius"/>
    </source>
</evidence>
<dbReference type="PANTHER" id="PTHR36834:SF2">
    <property type="entry name" value="MEMBRANE PROTEIN"/>
    <property type="match status" value="1"/>
</dbReference>
<name>A0A1G9TBF7_9FIRM</name>
<feature type="transmembrane region" description="Helical" evidence="1">
    <location>
        <begin position="97"/>
        <end position="118"/>
    </location>
</feature>
<dbReference type="InterPro" id="IPR053150">
    <property type="entry name" value="Teicoplanin_resist-assoc"/>
</dbReference>
<dbReference type="RefSeq" id="WP_092727534.1">
    <property type="nucleotide sequence ID" value="NZ_FNGW01000012.1"/>
</dbReference>
<keyword evidence="1" id="KW-0472">Membrane</keyword>
<organism evidence="3 4">
    <name type="scientific">Romboutsia lituseburensis DSM 797</name>
    <dbReference type="NCBI Taxonomy" id="1121325"/>
    <lineage>
        <taxon>Bacteria</taxon>
        <taxon>Bacillati</taxon>
        <taxon>Bacillota</taxon>
        <taxon>Clostridia</taxon>
        <taxon>Peptostreptococcales</taxon>
        <taxon>Peptostreptococcaceae</taxon>
        <taxon>Romboutsia</taxon>
    </lineage>
</organism>
<evidence type="ECO:0000313" key="4">
    <source>
        <dbReference type="Proteomes" id="UP000199068"/>
    </source>
</evidence>
<evidence type="ECO:0000259" key="2">
    <source>
        <dbReference type="Pfam" id="PF04892"/>
    </source>
</evidence>
<accession>A0A1G9TBF7</accession>